<keyword evidence="2" id="KW-1185">Reference proteome</keyword>
<name>A0AAD3TDA5_NEPGR</name>
<reference evidence="1" key="1">
    <citation type="submission" date="2023-05" db="EMBL/GenBank/DDBJ databases">
        <title>Nepenthes gracilis genome sequencing.</title>
        <authorList>
            <person name="Fukushima K."/>
        </authorList>
    </citation>
    <scope>NUCLEOTIDE SEQUENCE</scope>
    <source>
        <strain evidence="1">SING2019-196</strain>
    </source>
</reference>
<dbReference type="Proteomes" id="UP001279734">
    <property type="component" value="Unassembled WGS sequence"/>
</dbReference>
<evidence type="ECO:0000313" key="2">
    <source>
        <dbReference type="Proteomes" id="UP001279734"/>
    </source>
</evidence>
<dbReference type="EMBL" id="BSYO01000033">
    <property type="protein sequence ID" value="GMH28008.1"/>
    <property type="molecule type" value="Genomic_DNA"/>
</dbReference>
<proteinExistence type="predicted"/>
<evidence type="ECO:0000313" key="1">
    <source>
        <dbReference type="EMBL" id="GMH28008.1"/>
    </source>
</evidence>
<accession>A0AAD3TDA5</accession>
<gene>
    <name evidence="1" type="ORF">Nepgr_029851</name>
</gene>
<dbReference type="AlphaFoldDB" id="A0AAD3TDA5"/>
<organism evidence="1 2">
    <name type="scientific">Nepenthes gracilis</name>
    <name type="common">Slender pitcher plant</name>
    <dbReference type="NCBI Taxonomy" id="150966"/>
    <lineage>
        <taxon>Eukaryota</taxon>
        <taxon>Viridiplantae</taxon>
        <taxon>Streptophyta</taxon>
        <taxon>Embryophyta</taxon>
        <taxon>Tracheophyta</taxon>
        <taxon>Spermatophyta</taxon>
        <taxon>Magnoliopsida</taxon>
        <taxon>eudicotyledons</taxon>
        <taxon>Gunneridae</taxon>
        <taxon>Pentapetalae</taxon>
        <taxon>Caryophyllales</taxon>
        <taxon>Nepenthaceae</taxon>
        <taxon>Nepenthes</taxon>
    </lineage>
</organism>
<sequence>MASLVLLVQALMRIRHPPPGDAAEQAAEYGSEGAKANDRGYAGSSSTIFGKGDLLAETCKIADFFVWPSF</sequence>
<comment type="caution">
    <text evidence="1">The sequence shown here is derived from an EMBL/GenBank/DDBJ whole genome shotgun (WGS) entry which is preliminary data.</text>
</comment>
<protein>
    <submittedName>
        <fullName evidence="1">Uncharacterized protein</fullName>
    </submittedName>
</protein>